<dbReference type="InParanoid" id="A0A2K1KN10"/>
<keyword evidence="3" id="KW-1185">Reference proteome</keyword>
<protein>
    <submittedName>
        <fullName evidence="1 2">Uncharacterized protein</fullName>
    </submittedName>
</protein>
<dbReference type="AlphaFoldDB" id="A0A2K1KN10"/>
<reference evidence="1 3" key="1">
    <citation type="journal article" date="2008" name="Science">
        <title>The Physcomitrella genome reveals evolutionary insights into the conquest of land by plants.</title>
        <authorList>
            <person name="Rensing S."/>
            <person name="Lang D."/>
            <person name="Zimmer A."/>
            <person name="Terry A."/>
            <person name="Salamov A."/>
            <person name="Shapiro H."/>
            <person name="Nishiyama T."/>
            <person name="Perroud P.-F."/>
            <person name="Lindquist E."/>
            <person name="Kamisugi Y."/>
            <person name="Tanahashi T."/>
            <person name="Sakakibara K."/>
            <person name="Fujita T."/>
            <person name="Oishi K."/>
            <person name="Shin-I T."/>
            <person name="Kuroki Y."/>
            <person name="Toyoda A."/>
            <person name="Suzuki Y."/>
            <person name="Hashimoto A."/>
            <person name="Yamaguchi K."/>
            <person name="Sugano A."/>
            <person name="Kohara Y."/>
            <person name="Fujiyama A."/>
            <person name="Anterola A."/>
            <person name="Aoki S."/>
            <person name="Ashton N."/>
            <person name="Barbazuk W.B."/>
            <person name="Barker E."/>
            <person name="Bennetzen J."/>
            <person name="Bezanilla M."/>
            <person name="Blankenship R."/>
            <person name="Cho S.H."/>
            <person name="Dutcher S."/>
            <person name="Estelle M."/>
            <person name="Fawcett J.A."/>
            <person name="Gundlach H."/>
            <person name="Hanada K."/>
            <person name="Heyl A."/>
            <person name="Hicks K.A."/>
            <person name="Hugh J."/>
            <person name="Lohr M."/>
            <person name="Mayer K."/>
            <person name="Melkozernov A."/>
            <person name="Murata T."/>
            <person name="Nelson D."/>
            <person name="Pils B."/>
            <person name="Prigge M."/>
            <person name="Reiss B."/>
            <person name="Renner T."/>
            <person name="Rombauts S."/>
            <person name="Rushton P."/>
            <person name="Sanderfoot A."/>
            <person name="Schween G."/>
            <person name="Shiu S.-H."/>
            <person name="Stueber K."/>
            <person name="Theodoulou F.L."/>
            <person name="Tu H."/>
            <person name="Van de Peer Y."/>
            <person name="Verrier P.J."/>
            <person name="Waters E."/>
            <person name="Wood A."/>
            <person name="Yang L."/>
            <person name="Cove D."/>
            <person name="Cuming A."/>
            <person name="Hasebe M."/>
            <person name="Lucas S."/>
            <person name="Mishler D.B."/>
            <person name="Reski R."/>
            <person name="Grigoriev I."/>
            <person name="Quatrano R.S."/>
            <person name="Boore J.L."/>
        </authorList>
    </citation>
    <scope>NUCLEOTIDE SEQUENCE [LARGE SCALE GENOMIC DNA]</scope>
    <source>
        <strain evidence="2 3">cv. Gransden 2004</strain>
    </source>
</reference>
<dbReference type="EMBL" id="ABEU02000004">
    <property type="protein sequence ID" value="PNR55163.1"/>
    <property type="molecule type" value="Genomic_DNA"/>
</dbReference>
<evidence type="ECO:0000313" key="1">
    <source>
        <dbReference type="EMBL" id="PNR55163.1"/>
    </source>
</evidence>
<dbReference type="EnsemblPlants" id="Pp3c4_11390V3.1">
    <property type="protein sequence ID" value="PAC:32921874.CDS.1"/>
    <property type="gene ID" value="Pp3c4_11390"/>
</dbReference>
<evidence type="ECO:0000313" key="2">
    <source>
        <dbReference type="EnsemblPlants" id="PAC:32921874.CDS.1"/>
    </source>
</evidence>
<sequence>MSGRILATTAPQSRTVYTVSQSRNFLRWIRKFGRLGSSVALDKAMAKLNPTQS</sequence>
<name>A0A2K1KN10_PHYPA</name>
<accession>A0A2K1KN10</accession>
<evidence type="ECO:0000313" key="3">
    <source>
        <dbReference type="Proteomes" id="UP000006727"/>
    </source>
</evidence>
<proteinExistence type="predicted"/>
<gene>
    <name evidence="1" type="ORF">PHYPA_006058</name>
</gene>
<organism evidence="1">
    <name type="scientific">Physcomitrium patens</name>
    <name type="common">Spreading-leaved earth moss</name>
    <name type="synonym">Physcomitrella patens</name>
    <dbReference type="NCBI Taxonomy" id="3218"/>
    <lineage>
        <taxon>Eukaryota</taxon>
        <taxon>Viridiplantae</taxon>
        <taxon>Streptophyta</taxon>
        <taxon>Embryophyta</taxon>
        <taxon>Bryophyta</taxon>
        <taxon>Bryophytina</taxon>
        <taxon>Bryopsida</taxon>
        <taxon>Funariidae</taxon>
        <taxon>Funariales</taxon>
        <taxon>Funariaceae</taxon>
        <taxon>Physcomitrium</taxon>
    </lineage>
</organism>
<dbReference type="Proteomes" id="UP000006727">
    <property type="component" value="Chromosome 4"/>
</dbReference>
<reference evidence="2" key="3">
    <citation type="submission" date="2020-12" db="UniProtKB">
        <authorList>
            <consortium name="EnsemblPlants"/>
        </authorList>
    </citation>
    <scope>IDENTIFICATION</scope>
</reference>
<reference evidence="1 3" key="2">
    <citation type="journal article" date="2018" name="Plant J.">
        <title>The Physcomitrella patens chromosome-scale assembly reveals moss genome structure and evolution.</title>
        <authorList>
            <person name="Lang D."/>
            <person name="Ullrich K.K."/>
            <person name="Murat F."/>
            <person name="Fuchs J."/>
            <person name="Jenkins J."/>
            <person name="Haas F.B."/>
            <person name="Piednoel M."/>
            <person name="Gundlach H."/>
            <person name="Van Bel M."/>
            <person name="Meyberg R."/>
            <person name="Vives C."/>
            <person name="Morata J."/>
            <person name="Symeonidi A."/>
            <person name="Hiss M."/>
            <person name="Muchero W."/>
            <person name="Kamisugi Y."/>
            <person name="Saleh O."/>
            <person name="Blanc G."/>
            <person name="Decker E.L."/>
            <person name="van Gessel N."/>
            <person name="Grimwood J."/>
            <person name="Hayes R.D."/>
            <person name="Graham S.W."/>
            <person name="Gunter L.E."/>
            <person name="McDaniel S.F."/>
            <person name="Hoernstein S.N.W."/>
            <person name="Larsson A."/>
            <person name="Li F.W."/>
            <person name="Perroud P.F."/>
            <person name="Phillips J."/>
            <person name="Ranjan P."/>
            <person name="Rokshar D.S."/>
            <person name="Rothfels C.J."/>
            <person name="Schneider L."/>
            <person name="Shu S."/>
            <person name="Stevenson D.W."/>
            <person name="Thummler F."/>
            <person name="Tillich M."/>
            <person name="Villarreal Aguilar J.C."/>
            <person name="Widiez T."/>
            <person name="Wong G.K."/>
            <person name="Wymore A."/>
            <person name="Zhang Y."/>
            <person name="Zimmer A.D."/>
            <person name="Quatrano R.S."/>
            <person name="Mayer K.F.X."/>
            <person name="Goodstein D."/>
            <person name="Casacuberta J.M."/>
            <person name="Vandepoele K."/>
            <person name="Reski R."/>
            <person name="Cuming A.C."/>
            <person name="Tuskan G.A."/>
            <person name="Maumus F."/>
            <person name="Salse J."/>
            <person name="Schmutz J."/>
            <person name="Rensing S.A."/>
        </authorList>
    </citation>
    <scope>NUCLEOTIDE SEQUENCE [LARGE SCALE GENOMIC DNA]</scope>
    <source>
        <strain evidence="2 3">cv. Gransden 2004</strain>
    </source>
</reference>
<dbReference type="Gramene" id="Pp3c4_11390V3.1">
    <property type="protein sequence ID" value="PAC:32921874.CDS.1"/>
    <property type="gene ID" value="Pp3c4_11390"/>
</dbReference>